<protein>
    <recommendedName>
        <fullName evidence="4">Lysozyme inhibitor</fullName>
    </recommendedName>
</protein>
<dbReference type="EMBL" id="WFKQ01000003">
    <property type="protein sequence ID" value="MUG32309.1"/>
    <property type="molecule type" value="Genomic_DNA"/>
</dbReference>
<name>A0A844M012_9GAMM</name>
<organism evidence="2 3">
    <name type="scientific">Psychrobacter sanguinis</name>
    <dbReference type="NCBI Taxonomy" id="861445"/>
    <lineage>
        <taxon>Bacteria</taxon>
        <taxon>Pseudomonadati</taxon>
        <taxon>Pseudomonadota</taxon>
        <taxon>Gammaproteobacteria</taxon>
        <taxon>Moraxellales</taxon>
        <taxon>Moraxellaceae</taxon>
        <taxon>Psychrobacter</taxon>
    </lineage>
</organism>
<comment type="caution">
    <text evidence="2">The sequence shown here is derived from an EMBL/GenBank/DDBJ whole genome shotgun (WGS) entry which is preliminary data.</text>
</comment>
<feature type="chain" id="PRO_5032415407" description="Lysozyme inhibitor" evidence="1">
    <location>
        <begin position="24"/>
        <end position="115"/>
    </location>
</feature>
<accession>A0A844M012</accession>
<evidence type="ECO:0000256" key="1">
    <source>
        <dbReference type="SAM" id="SignalP"/>
    </source>
</evidence>
<sequence>MIKKISTQVCWVSAMLMALPAQALPTSEVIFAKGSDCGQYQGDLTTGRMFSVEMTANQTLVVKTDGHVQSVTDSKGRLLNDEGGANYRYVAKSSGTHTIKLVGRVESQVEFCVLQ</sequence>
<evidence type="ECO:0000313" key="2">
    <source>
        <dbReference type="EMBL" id="MUG32309.1"/>
    </source>
</evidence>
<feature type="signal peptide" evidence="1">
    <location>
        <begin position="1"/>
        <end position="23"/>
    </location>
</feature>
<proteinExistence type="predicted"/>
<reference evidence="2 3" key="1">
    <citation type="journal article" date="2019" name="PLoS ONE">
        <title>Pup mortality in New Zealand sea lions (Phocarctos hookeri) at Enderby Island, Auckland Islands, 2013-18.</title>
        <authorList>
            <person name="Michael S.A."/>
            <person name="Hayman D.T.S."/>
            <person name="Gray R."/>
            <person name="Zhang J."/>
            <person name="Rogers L."/>
            <person name="Roe W.D."/>
        </authorList>
    </citation>
    <scope>NUCLEOTIDE SEQUENCE [LARGE SCALE GENOMIC DNA]</scope>
    <source>
        <strain evidence="2 3">SM868</strain>
    </source>
</reference>
<evidence type="ECO:0000313" key="3">
    <source>
        <dbReference type="Proteomes" id="UP000442109"/>
    </source>
</evidence>
<dbReference type="Proteomes" id="UP000442109">
    <property type="component" value="Unassembled WGS sequence"/>
</dbReference>
<keyword evidence="1" id="KW-0732">Signal</keyword>
<dbReference type="OrthoDB" id="6658465at2"/>
<dbReference type="AlphaFoldDB" id="A0A844M012"/>
<gene>
    <name evidence="2" type="ORF">GB996_05830</name>
</gene>
<dbReference type="RefSeq" id="WP_041773343.1">
    <property type="nucleotide sequence ID" value="NZ_WFKQ01000003.1"/>
</dbReference>
<keyword evidence="3" id="KW-1185">Reference proteome</keyword>
<evidence type="ECO:0008006" key="4">
    <source>
        <dbReference type="Google" id="ProtNLM"/>
    </source>
</evidence>